<feature type="region of interest" description="Disordered" evidence="1">
    <location>
        <begin position="1"/>
        <end position="29"/>
    </location>
</feature>
<proteinExistence type="predicted"/>
<dbReference type="Proteomes" id="UP001244341">
    <property type="component" value="Chromosome 7b"/>
</dbReference>
<evidence type="ECO:0008006" key="4">
    <source>
        <dbReference type="Google" id="ProtNLM"/>
    </source>
</evidence>
<sequence length="80" mass="8470">MAPQQLRRSARKQAKEQLPATRTNSSKRVCNADKSAELALPPALLEKVMSCLAGIEADGVRGPSMAARDLASAALVSCDF</sequence>
<keyword evidence="3" id="KW-1185">Reference proteome</keyword>
<gene>
    <name evidence="2" type="ORF">OEZ85_013383</name>
</gene>
<accession>A0ABY8U6J4</accession>
<reference evidence="2 3" key="1">
    <citation type="submission" date="2023-05" db="EMBL/GenBank/DDBJ databases">
        <title>A 100% complete, gapless, phased diploid assembly of the Scenedesmus obliquus UTEX 3031 genome.</title>
        <authorList>
            <person name="Biondi T.C."/>
            <person name="Hanschen E.R."/>
            <person name="Kwon T."/>
            <person name="Eng W."/>
            <person name="Kruse C.P.S."/>
            <person name="Koehler S.I."/>
            <person name="Kunde Y."/>
            <person name="Gleasner C.D."/>
            <person name="You Mak K.T."/>
            <person name="Polle J."/>
            <person name="Hovde B.T."/>
            <person name="Starkenburg S.R."/>
        </authorList>
    </citation>
    <scope>NUCLEOTIDE SEQUENCE [LARGE SCALE GENOMIC DNA]</scope>
    <source>
        <strain evidence="2 3">DOE0152z</strain>
    </source>
</reference>
<evidence type="ECO:0000313" key="3">
    <source>
        <dbReference type="Proteomes" id="UP001244341"/>
    </source>
</evidence>
<organism evidence="2 3">
    <name type="scientific">Tetradesmus obliquus</name>
    <name type="common">Green alga</name>
    <name type="synonym">Acutodesmus obliquus</name>
    <dbReference type="NCBI Taxonomy" id="3088"/>
    <lineage>
        <taxon>Eukaryota</taxon>
        <taxon>Viridiplantae</taxon>
        <taxon>Chlorophyta</taxon>
        <taxon>core chlorophytes</taxon>
        <taxon>Chlorophyceae</taxon>
        <taxon>CS clade</taxon>
        <taxon>Sphaeropleales</taxon>
        <taxon>Scenedesmaceae</taxon>
        <taxon>Tetradesmus</taxon>
    </lineage>
</organism>
<protein>
    <recommendedName>
        <fullName evidence="4">F-box domain-containing protein</fullName>
    </recommendedName>
</protein>
<evidence type="ECO:0000256" key="1">
    <source>
        <dbReference type="SAM" id="MobiDB-lite"/>
    </source>
</evidence>
<dbReference type="EMBL" id="CP126214">
    <property type="protein sequence ID" value="WIA16729.1"/>
    <property type="molecule type" value="Genomic_DNA"/>
</dbReference>
<evidence type="ECO:0000313" key="2">
    <source>
        <dbReference type="EMBL" id="WIA16729.1"/>
    </source>
</evidence>
<name>A0ABY8U6J4_TETOB</name>